<evidence type="ECO:0000313" key="1">
    <source>
        <dbReference type="EMBL" id="GLS87468.1"/>
    </source>
</evidence>
<comment type="caution">
    <text evidence="1">The sequence shown here is derived from an EMBL/GenBank/DDBJ whole genome shotgun (WGS) entry which is preliminary data.</text>
</comment>
<accession>A0AA37X047</accession>
<organism evidence="1 2">
    <name type="scientific">Cypionkella aquatica</name>
    <dbReference type="NCBI Taxonomy" id="1756042"/>
    <lineage>
        <taxon>Bacteria</taxon>
        <taxon>Pseudomonadati</taxon>
        <taxon>Pseudomonadota</taxon>
        <taxon>Alphaproteobacteria</taxon>
        <taxon>Rhodobacterales</taxon>
        <taxon>Paracoccaceae</taxon>
        <taxon>Cypionkella</taxon>
    </lineage>
</organism>
<keyword evidence="2" id="KW-1185">Reference proteome</keyword>
<dbReference type="AlphaFoldDB" id="A0AA37X047"/>
<reference evidence="1 2" key="1">
    <citation type="journal article" date="2014" name="Int. J. Syst. Evol. Microbiol.">
        <title>Complete genome sequence of Corynebacterium casei LMG S-19264T (=DSM 44701T), isolated from a smear-ripened cheese.</title>
        <authorList>
            <consortium name="US DOE Joint Genome Institute (JGI-PGF)"/>
            <person name="Walter F."/>
            <person name="Albersmeier A."/>
            <person name="Kalinowski J."/>
            <person name="Ruckert C."/>
        </authorList>
    </citation>
    <scope>NUCLEOTIDE SEQUENCE [LARGE SCALE GENOMIC DNA]</scope>
    <source>
        <strain evidence="1 2">NBRC 111766</strain>
    </source>
</reference>
<dbReference type="Proteomes" id="UP001157355">
    <property type="component" value="Unassembled WGS sequence"/>
</dbReference>
<proteinExistence type="predicted"/>
<evidence type="ECO:0000313" key="2">
    <source>
        <dbReference type="Proteomes" id="UP001157355"/>
    </source>
</evidence>
<dbReference type="RefSeq" id="WP_284325651.1">
    <property type="nucleotide sequence ID" value="NZ_BSPP01000008.1"/>
</dbReference>
<name>A0AA37X047_9RHOB</name>
<dbReference type="EMBL" id="BSPP01000008">
    <property type="protein sequence ID" value="GLS87468.1"/>
    <property type="molecule type" value="Genomic_DNA"/>
</dbReference>
<protein>
    <submittedName>
        <fullName evidence="1">Uncharacterized protein</fullName>
    </submittedName>
</protein>
<sequence>MAETVKDQLTGDHQELYDTLTARRYFAKFERITRHLVRVAGEVEAAGRLTRTEARVLGRYLAALTGTFKALSYKYLMTGRAEGSPRLTFDRHDSGFPVAQELMMMALDAAQVQKHLGGMASEVELKDRMVRQIVRDLTVPIQLQFALSQRLYYESLAAGSIFWPRNDPDCQWIEDVRRDGSDRKHFLLHWAVYDTQANLPVVYMMDVEDSGKKSLPNDDRRWPMAQAHLMAQSALGLKLLTIAQGFDKDFAGLHPKRLRRITLGPMHSHDFTLQSGPIAQVLADANASDGDDWALVWTVEDLISDREEEVKEGWFSSAERQVYKLDPIASDSGSTRIERMVILPERPYQVLADLNPAGFRDVRKFVVGAGDRIMPAR</sequence>
<gene>
    <name evidence="1" type="ORF">GCM10010873_24420</name>
</gene>